<dbReference type="EMBL" id="HBIQ01040109">
    <property type="protein sequence ID" value="CAE0551142.1"/>
    <property type="molecule type" value="Transcribed_RNA"/>
</dbReference>
<organism evidence="1">
    <name type="scientific">Strombidinopsis acuminata</name>
    <dbReference type="NCBI Taxonomy" id="141414"/>
    <lineage>
        <taxon>Eukaryota</taxon>
        <taxon>Sar</taxon>
        <taxon>Alveolata</taxon>
        <taxon>Ciliophora</taxon>
        <taxon>Intramacronucleata</taxon>
        <taxon>Spirotrichea</taxon>
        <taxon>Choreotrichia</taxon>
        <taxon>Choreotrichida</taxon>
        <taxon>Strombidinopsidae</taxon>
        <taxon>Strombidinopsis</taxon>
    </lineage>
</organism>
<dbReference type="AlphaFoldDB" id="A0A7S3SCZ7"/>
<gene>
    <name evidence="1" type="ORF">SACU0126_LOCUS12876</name>
</gene>
<name>A0A7S3SCZ7_9SPIT</name>
<accession>A0A7S3SCZ7</accession>
<sequence>MVMEDLSGLMVITTKENLGLENVMEREKESIKMAAHSTAIMKKINLVAKVHINGKMEKLMKDNGITDYFMAQELREFLTEQYSKETGIWVCLKVKALANIPTVVVMPENGKTDNHMAEALKYYLIKHHLMEPGSEVKLLDLAKRSYQTELSLKETGMNLNFSKEDVFFLMVKNMTVTGLMESLKVKEQRSGPMVVNMKASGSKVNLLEKDGKLILMAAGKKVAGIMVYSLSLRMTKTIRFQSISRSKRPNRRIRSQVQHRKMMPEDSSLNQNLISHSQLSKKVVCRQILFKVARAI</sequence>
<evidence type="ECO:0000313" key="1">
    <source>
        <dbReference type="EMBL" id="CAE0551142.1"/>
    </source>
</evidence>
<reference evidence="1" key="1">
    <citation type="submission" date="2021-01" db="EMBL/GenBank/DDBJ databases">
        <authorList>
            <person name="Corre E."/>
            <person name="Pelletier E."/>
            <person name="Niang G."/>
            <person name="Scheremetjew M."/>
            <person name="Finn R."/>
            <person name="Kale V."/>
            <person name="Holt S."/>
            <person name="Cochrane G."/>
            <person name="Meng A."/>
            <person name="Brown T."/>
            <person name="Cohen L."/>
        </authorList>
    </citation>
    <scope>NUCLEOTIDE SEQUENCE</scope>
    <source>
        <strain evidence="1">SPMC142</strain>
    </source>
</reference>
<protein>
    <submittedName>
        <fullName evidence="1">Uncharacterized protein</fullName>
    </submittedName>
</protein>
<proteinExistence type="predicted"/>